<sequence>MWSSRVVLVVVERGLFTDLAQGPATAKELMGRLGWHPRAPAALLDCLVALGLLKCDRNSQYSNSLRASLFLDRNKPSYISGLMELSSRRLYDPWSGLGGLMSTGKPAAEEESGDNEFFATLYRDPDALRQFLSGMTGISAAEATLIAARFPRKRFSTSADIGGRSVRWRSASR</sequence>
<evidence type="ECO:0000259" key="1">
    <source>
        <dbReference type="Pfam" id="PF08100"/>
    </source>
</evidence>
<dbReference type="InterPro" id="IPR036390">
    <property type="entry name" value="WH_DNA-bd_sf"/>
</dbReference>
<proteinExistence type="predicted"/>
<name>A0A1X2F4M4_9MYCO</name>
<dbReference type="RefSeq" id="WP_085145928.1">
    <property type="nucleotide sequence ID" value="NZ_JACKUA010000035.1"/>
</dbReference>
<reference evidence="2 3" key="1">
    <citation type="submission" date="2016-01" db="EMBL/GenBank/DDBJ databases">
        <title>The new phylogeny of the genus Mycobacterium.</title>
        <authorList>
            <person name="Tarcisio F."/>
            <person name="Conor M."/>
            <person name="Antonella G."/>
            <person name="Elisabetta G."/>
            <person name="Giulia F.S."/>
            <person name="Sara T."/>
            <person name="Anna F."/>
            <person name="Clotilde B."/>
            <person name="Roberto B."/>
            <person name="Veronica D.S."/>
            <person name="Fabio R."/>
            <person name="Monica P."/>
            <person name="Olivier J."/>
            <person name="Enrico T."/>
            <person name="Nicola S."/>
        </authorList>
    </citation>
    <scope>NUCLEOTIDE SEQUENCE [LARGE SCALE GENOMIC DNA]</scope>
    <source>
        <strain evidence="2 3">ATCC 700010</strain>
    </source>
</reference>
<dbReference type="Pfam" id="PF08100">
    <property type="entry name" value="Dimerisation"/>
    <property type="match status" value="1"/>
</dbReference>
<protein>
    <recommendedName>
        <fullName evidence="1">O-methyltransferase dimerisation domain-containing protein</fullName>
    </recommendedName>
</protein>
<dbReference type="PROSITE" id="PS51683">
    <property type="entry name" value="SAM_OMT_II"/>
    <property type="match status" value="1"/>
</dbReference>
<accession>A0A1X2F4M4</accession>
<evidence type="ECO:0000313" key="3">
    <source>
        <dbReference type="Proteomes" id="UP000193964"/>
    </source>
</evidence>
<dbReference type="InterPro" id="IPR036388">
    <property type="entry name" value="WH-like_DNA-bd_sf"/>
</dbReference>
<dbReference type="EMBL" id="LQQA01000023">
    <property type="protein sequence ID" value="ORX13365.1"/>
    <property type="molecule type" value="Genomic_DNA"/>
</dbReference>
<dbReference type="GO" id="GO:0008168">
    <property type="term" value="F:methyltransferase activity"/>
    <property type="evidence" value="ECO:0007669"/>
    <property type="project" value="InterPro"/>
</dbReference>
<comment type="caution">
    <text evidence="2">The sequence shown here is derived from an EMBL/GenBank/DDBJ whole genome shotgun (WGS) entry which is preliminary data.</text>
</comment>
<dbReference type="Proteomes" id="UP000193964">
    <property type="component" value="Unassembled WGS sequence"/>
</dbReference>
<gene>
    <name evidence="2" type="ORF">AWC31_02260</name>
</gene>
<dbReference type="InterPro" id="IPR016461">
    <property type="entry name" value="COMT-like"/>
</dbReference>
<dbReference type="GO" id="GO:0046983">
    <property type="term" value="F:protein dimerization activity"/>
    <property type="evidence" value="ECO:0007669"/>
    <property type="project" value="InterPro"/>
</dbReference>
<dbReference type="AlphaFoldDB" id="A0A1X2F4M4"/>
<organism evidence="2 3">
    <name type="scientific">Mycolicibacterium wolinskyi</name>
    <dbReference type="NCBI Taxonomy" id="59750"/>
    <lineage>
        <taxon>Bacteria</taxon>
        <taxon>Bacillati</taxon>
        <taxon>Actinomycetota</taxon>
        <taxon>Actinomycetes</taxon>
        <taxon>Mycobacteriales</taxon>
        <taxon>Mycobacteriaceae</taxon>
        <taxon>Mycolicibacterium</taxon>
    </lineage>
</organism>
<dbReference type="SUPFAM" id="SSF53335">
    <property type="entry name" value="S-adenosyl-L-methionine-dependent methyltransferases"/>
    <property type="match status" value="1"/>
</dbReference>
<dbReference type="OrthoDB" id="582216at2"/>
<dbReference type="Gene3D" id="1.10.10.10">
    <property type="entry name" value="Winged helix-like DNA-binding domain superfamily/Winged helix DNA-binding domain"/>
    <property type="match status" value="1"/>
</dbReference>
<dbReference type="InterPro" id="IPR029063">
    <property type="entry name" value="SAM-dependent_MTases_sf"/>
</dbReference>
<dbReference type="Gene3D" id="3.40.50.150">
    <property type="entry name" value="Vaccinia Virus protein VP39"/>
    <property type="match status" value="1"/>
</dbReference>
<dbReference type="InterPro" id="IPR012967">
    <property type="entry name" value="COMT_dimerisation"/>
</dbReference>
<dbReference type="SUPFAM" id="SSF46785">
    <property type="entry name" value="Winged helix' DNA-binding domain"/>
    <property type="match status" value="1"/>
</dbReference>
<feature type="domain" description="O-methyltransferase dimerisation" evidence="1">
    <location>
        <begin position="2"/>
        <end position="72"/>
    </location>
</feature>
<evidence type="ECO:0000313" key="2">
    <source>
        <dbReference type="EMBL" id="ORX13365.1"/>
    </source>
</evidence>